<comment type="caution">
    <text evidence="2">The sequence shown here is derived from an EMBL/GenBank/DDBJ whole genome shotgun (WGS) entry which is preliminary data.</text>
</comment>
<name>A0AA37S0H8_9GAMM</name>
<dbReference type="Proteomes" id="UP001161408">
    <property type="component" value="Unassembled WGS sequence"/>
</dbReference>
<evidence type="ECO:0000313" key="2">
    <source>
        <dbReference type="EMBL" id="GLQ01524.1"/>
    </source>
</evidence>
<sequence>MKRTVIGIKKDIFEYYSKGKSINDLFHLLAKHEFMLTKSEKKALKVAYENKENFSAFKKFLNIVDFNKAKQAYAEHKGKKNNKTKRKINPGPSFNVERYLLEKQSTEIPLDDDLDLDDDFALSMSSNDLYETIDTPNKETTATQVKHNLPLHLYVFDPEDVTELTLEEVELVWHHRLKLCGTKEAAAEILAIKNVNDGNIKNYKGWESYLNHDLISEFERKLKDIELAENPQNDQIITINPFHRKKYNRSEVVQLPLKRILKLWEERNYSFSSISAACEALAIIRKSTKIDSQKKHWKAFLEHPQILDLDFDIDEEDIDKLTENVHTKIDDKEQVSLHALTEDNRDRVTRSQVTRVGQQGFRSLTLDNFYSKCAVSGCAELALLEAAHIIPYKGEQSNLLQNGLCLRVDIHRLFDRFLISIEPQTLKIVVSDKVRDKYYRGLKGNSLGQSKTNISKSLLKKHFYQFTKANTG</sequence>
<dbReference type="Pfam" id="PF13391">
    <property type="entry name" value="HNH_2"/>
    <property type="match status" value="1"/>
</dbReference>
<proteinExistence type="predicted"/>
<evidence type="ECO:0000259" key="1">
    <source>
        <dbReference type="Pfam" id="PF13391"/>
    </source>
</evidence>
<organism evidence="2 3">
    <name type="scientific">Pseudoalteromonas tetraodonis GFC</name>
    <dbReference type="NCBI Taxonomy" id="1315271"/>
    <lineage>
        <taxon>Bacteria</taxon>
        <taxon>Pseudomonadati</taxon>
        <taxon>Pseudomonadota</taxon>
        <taxon>Gammaproteobacteria</taxon>
        <taxon>Alteromonadales</taxon>
        <taxon>Pseudoalteromonadaceae</taxon>
        <taxon>Pseudoalteromonas</taxon>
    </lineage>
</organism>
<gene>
    <name evidence="2" type="ORF">GCM10007914_04050</name>
</gene>
<keyword evidence="3" id="KW-1185">Reference proteome</keyword>
<evidence type="ECO:0000313" key="3">
    <source>
        <dbReference type="Proteomes" id="UP001161408"/>
    </source>
</evidence>
<dbReference type="InterPro" id="IPR003615">
    <property type="entry name" value="HNH_nuc"/>
</dbReference>
<dbReference type="EMBL" id="BSNE01000002">
    <property type="protein sequence ID" value="GLQ01524.1"/>
    <property type="molecule type" value="Genomic_DNA"/>
</dbReference>
<accession>A0AA37S0H8</accession>
<reference evidence="2" key="2">
    <citation type="submission" date="2023-01" db="EMBL/GenBank/DDBJ databases">
        <title>Draft genome sequence of Pseudoalteromonas tetraodonis strain NBRC 103034.</title>
        <authorList>
            <person name="Sun Q."/>
            <person name="Mori K."/>
        </authorList>
    </citation>
    <scope>NUCLEOTIDE SEQUENCE</scope>
    <source>
        <strain evidence="2">NBRC 103034</strain>
    </source>
</reference>
<protein>
    <recommendedName>
        <fullName evidence="1">HNH nuclease domain-containing protein</fullName>
    </recommendedName>
</protein>
<reference evidence="2" key="1">
    <citation type="journal article" date="2014" name="Int. J. Syst. Evol. Microbiol.">
        <title>Complete genome sequence of Corynebacterium casei LMG S-19264T (=DSM 44701T), isolated from a smear-ripened cheese.</title>
        <authorList>
            <consortium name="US DOE Joint Genome Institute (JGI-PGF)"/>
            <person name="Walter F."/>
            <person name="Albersmeier A."/>
            <person name="Kalinowski J."/>
            <person name="Ruckert C."/>
        </authorList>
    </citation>
    <scope>NUCLEOTIDE SEQUENCE</scope>
    <source>
        <strain evidence="2">NBRC 103034</strain>
    </source>
</reference>
<dbReference type="AlphaFoldDB" id="A0AA37S0H8"/>
<feature type="domain" description="HNH nuclease" evidence="1">
    <location>
        <begin position="373"/>
        <end position="422"/>
    </location>
</feature>